<dbReference type="PANTHER" id="PTHR11403">
    <property type="entry name" value="CYTOCHROME C OXIDASE SUBUNIT III"/>
    <property type="match status" value="1"/>
</dbReference>
<sequence>MTAAEIPQSTIEEKMLPGDFAVWLFILAELSVFALLFILYAITRARFPEMFAEGQANININAGLGNTLALLTSSYFVVAAQQALLKHLPKRAVWNIVLALLSACVYLTIKGYEYLHVAELGFGLSSNDFYFFYFGLTAFHMFHVILGMLVLIVLAIKVAKGVYHAERMNEFESGACYWHMVDLLWLILFPLVYVLHGGG</sequence>
<evidence type="ECO:0000256" key="5">
    <source>
        <dbReference type="ARBA" id="ARBA00023136"/>
    </source>
</evidence>
<dbReference type="OrthoDB" id="9810850at2"/>
<keyword evidence="4 7" id="KW-1133">Transmembrane helix</keyword>
<dbReference type="PROSITE" id="PS50253">
    <property type="entry name" value="COX3"/>
    <property type="match status" value="1"/>
</dbReference>
<organism evidence="9 10">
    <name type="scientific">Amphritea japonica ATCC BAA-1530</name>
    <dbReference type="NCBI Taxonomy" id="1278309"/>
    <lineage>
        <taxon>Bacteria</taxon>
        <taxon>Pseudomonadati</taxon>
        <taxon>Pseudomonadota</taxon>
        <taxon>Gammaproteobacteria</taxon>
        <taxon>Oceanospirillales</taxon>
        <taxon>Oceanospirillaceae</taxon>
        <taxon>Amphritea</taxon>
    </lineage>
</organism>
<dbReference type="RefSeq" id="WP_019623157.1">
    <property type="nucleotide sequence ID" value="NZ_AP014545.1"/>
</dbReference>
<reference evidence="9 10" key="1">
    <citation type="journal article" date="2008" name="Int. J. Syst. Evol. Microbiol.">
        <title>Amphritea japonica sp. nov. and Amphritea balenae sp. nov., isolated from the sediment adjacent to sperm whale carcasses off Kagoshima, Japan.</title>
        <authorList>
            <person name="Miyazaki M."/>
            <person name="Nogi Y."/>
            <person name="Fujiwara Y."/>
            <person name="Kawato M."/>
            <person name="Nagahama T."/>
            <person name="Kubokawa K."/>
            <person name="Horikoshi K."/>
        </authorList>
    </citation>
    <scope>NUCLEOTIDE SEQUENCE [LARGE SCALE GENOMIC DNA]</scope>
    <source>
        <strain evidence="9 10">ATCC BAA-1530</strain>
    </source>
</reference>
<keyword evidence="10" id="KW-1185">Reference proteome</keyword>
<dbReference type="InterPro" id="IPR000298">
    <property type="entry name" value="Cyt_c_oxidase-like_su3"/>
</dbReference>
<feature type="transmembrane region" description="Helical" evidence="7">
    <location>
        <begin position="20"/>
        <end position="42"/>
    </location>
</feature>
<keyword evidence="3 6" id="KW-0812">Transmembrane</keyword>
<evidence type="ECO:0000256" key="2">
    <source>
        <dbReference type="ARBA" id="ARBA00010581"/>
    </source>
</evidence>
<name>A0A7R6PNQ9_9GAMM</name>
<feature type="domain" description="Heme-copper oxidase subunit III family profile" evidence="8">
    <location>
        <begin position="20"/>
        <end position="197"/>
    </location>
</feature>
<evidence type="ECO:0000256" key="3">
    <source>
        <dbReference type="ARBA" id="ARBA00022692"/>
    </source>
</evidence>
<feature type="transmembrane region" description="Helical" evidence="7">
    <location>
        <begin position="92"/>
        <end position="109"/>
    </location>
</feature>
<comment type="similarity">
    <text evidence="2 6">Belongs to the cytochrome c oxidase subunit 3 family.</text>
</comment>
<dbReference type="GO" id="GO:0005886">
    <property type="term" value="C:plasma membrane"/>
    <property type="evidence" value="ECO:0007669"/>
    <property type="project" value="UniProtKB-SubCell"/>
</dbReference>
<dbReference type="Gene3D" id="1.20.120.80">
    <property type="entry name" value="Cytochrome c oxidase, subunit III, four-helix bundle"/>
    <property type="match status" value="1"/>
</dbReference>
<dbReference type="Proteomes" id="UP000595663">
    <property type="component" value="Chromosome"/>
</dbReference>
<evidence type="ECO:0000256" key="6">
    <source>
        <dbReference type="RuleBase" id="RU003376"/>
    </source>
</evidence>
<evidence type="ECO:0000259" key="8">
    <source>
        <dbReference type="PROSITE" id="PS50253"/>
    </source>
</evidence>
<feature type="transmembrane region" description="Helical" evidence="7">
    <location>
        <begin position="129"/>
        <end position="156"/>
    </location>
</feature>
<feature type="transmembrane region" description="Helical" evidence="7">
    <location>
        <begin position="177"/>
        <end position="196"/>
    </location>
</feature>
<dbReference type="PANTHER" id="PTHR11403:SF6">
    <property type="entry name" value="NITRIC OXIDE REDUCTASE SUBUNIT E"/>
    <property type="match status" value="1"/>
</dbReference>
<gene>
    <name evidence="9" type="primary">norE</name>
    <name evidence="9" type="ORF">AMJAP_3080</name>
</gene>
<dbReference type="InterPro" id="IPR024791">
    <property type="entry name" value="Cyt_c/ubiquinol_Oxase_su3"/>
</dbReference>
<dbReference type="EMBL" id="AP014545">
    <property type="protein sequence ID" value="BBB27665.1"/>
    <property type="molecule type" value="Genomic_DNA"/>
</dbReference>
<protein>
    <submittedName>
        <fullName evidence="9">Nitric oxide reductase NorE protein</fullName>
    </submittedName>
</protein>
<evidence type="ECO:0000256" key="4">
    <source>
        <dbReference type="ARBA" id="ARBA00022989"/>
    </source>
</evidence>
<evidence type="ECO:0000313" key="9">
    <source>
        <dbReference type="EMBL" id="BBB27665.1"/>
    </source>
</evidence>
<dbReference type="KEGG" id="ajp:AMJAP_3080"/>
<dbReference type="GO" id="GO:0004129">
    <property type="term" value="F:cytochrome-c oxidase activity"/>
    <property type="evidence" value="ECO:0007669"/>
    <property type="project" value="InterPro"/>
</dbReference>
<dbReference type="InterPro" id="IPR013833">
    <property type="entry name" value="Cyt_c_oxidase_su3_a-hlx"/>
</dbReference>
<dbReference type="Pfam" id="PF00510">
    <property type="entry name" value="COX3"/>
    <property type="match status" value="1"/>
</dbReference>
<dbReference type="InterPro" id="IPR035973">
    <property type="entry name" value="Cyt_c_oxidase_su3-like_sf"/>
</dbReference>
<comment type="subcellular location">
    <subcellularLocation>
        <location evidence="6">Cell membrane</location>
        <topology evidence="6">Multi-pass membrane protein</topology>
    </subcellularLocation>
    <subcellularLocation>
        <location evidence="1">Membrane</location>
        <topology evidence="1">Multi-pass membrane protein</topology>
    </subcellularLocation>
</comment>
<evidence type="ECO:0000256" key="1">
    <source>
        <dbReference type="ARBA" id="ARBA00004141"/>
    </source>
</evidence>
<dbReference type="GO" id="GO:0019646">
    <property type="term" value="P:aerobic electron transport chain"/>
    <property type="evidence" value="ECO:0007669"/>
    <property type="project" value="InterPro"/>
</dbReference>
<feature type="transmembrane region" description="Helical" evidence="7">
    <location>
        <begin position="62"/>
        <end position="80"/>
    </location>
</feature>
<dbReference type="SUPFAM" id="SSF81452">
    <property type="entry name" value="Cytochrome c oxidase subunit III-like"/>
    <property type="match status" value="1"/>
</dbReference>
<dbReference type="AlphaFoldDB" id="A0A7R6PNQ9"/>
<evidence type="ECO:0000256" key="7">
    <source>
        <dbReference type="SAM" id="Phobius"/>
    </source>
</evidence>
<accession>A0A7R6PNQ9</accession>
<keyword evidence="5 7" id="KW-0472">Membrane</keyword>
<proteinExistence type="inferred from homology"/>
<evidence type="ECO:0000313" key="10">
    <source>
        <dbReference type="Proteomes" id="UP000595663"/>
    </source>
</evidence>